<dbReference type="Proteomes" id="UP000183287">
    <property type="component" value="Unassembled WGS sequence"/>
</dbReference>
<dbReference type="OrthoDB" id="8565732at2"/>
<gene>
    <name evidence="1" type="ORF">SAMN05421863_11622</name>
</gene>
<dbReference type="EMBL" id="FOUB01000162">
    <property type="protein sequence ID" value="SFN26234.1"/>
    <property type="molecule type" value="Genomic_DNA"/>
</dbReference>
<reference evidence="2" key="1">
    <citation type="submission" date="2016-10" db="EMBL/GenBank/DDBJ databases">
        <authorList>
            <person name="Varghese N."/>
            <person name="Submissions S."/>
        </authorList>
    </citation>
    <scope>NUCLEOTIDE SEQUENCE [LARGE SCALE GENOMIC DNA]</scope>
    <source>
        <strain evidence="2">Nm44</strain>
    </source>
</reference>
<sequence length="76" mass="8944">MTDQKQNKDARLKAGLFIIQAVKLKGVEEATWQRWEEQTGKKAEIPSYCWELFFLKIGQHPKFRLGRKNGHKESIE</sequence>
<dbReference type="RefSeq" id="WP_074907623.1">
    <property type="nucleotide sequence ID" value="NZ_FOUB01000162.1"/>
</dbReference>
<evidence type="ECO:0000313" key="2">
    <source>
        <dbReference type="Proteomes" id="UP000183287"/>
    </source>
</evidence>
<organism evidence="1 2">
    <name type="scientific">Nitrosomonas communis</name>
    <dbReference type="NCBI Taxonomy" id="44574"/>
    <lineage>
        <taxon>Bacteria</taxon>
        <taxon>Pseudomonadati</taxon>
        <taxon>Pseudomonadota</taxon>
        <taxon>Betaproteobacteria</taxon>
        <taxon>Nitrosomonadales</taxon>
        <taxon>Nitrosomonadaceae</taxon>
        <taxon>Nitrosomonas</taxon>
    </lineage>
</organism>
<accession>A0A1I4XK71</accession>
<evidence type="ECO:0000313" key="1">
    <source>
        <dbReference type="EMBL" id="SFN26234.1"/>
    </source>
</evidence>
<protein>
    <submittedName>
        <fullName evidence="1">Uncharacterized protein</fullName>
    </submittedName>
</protein>
<dbReference type="AlphaFoldDB" id="A0A1I4XK71"/>
<name>A0A1I4XK71_9PROT</name>
<proteinExistence type="predicted"/>
<keyword evidence="2" id="KW-1185">Reference proteome</keyword>